<dbReference type="InterPro" id="IPR011042">
    <property type="entry name" value="6-blade_b-propeller_TolB-like"/>
</dbReference>
<keyword evidence="3" id="KW-1185">Reference proteome</keyword>
<evidence type="ECO:0000256" key="1">
    <source>
        <dbReference type="SAM" id="Phobius"/>
    </source>
</evidence>
<feature type="transmembrane region" description="Helical" evidence="1">
    <location>
        <begin position="337"/>
        <end position="357"/>
    </location>
</feature>
<name>X6MJD8_RETFI</name>
<reference evidence="2 3" key="1">
    <citation type="journal article" date="2013" name="Curr. Biol.">
        <title>The Genome of the Foraminiferan Reticulomyxa filosa.</title>
        <authorList>
            <person name="Glockner G."/>
            <person name="Hulsmann N."/>
            <person name="Schleicher M."/>
            <person name="Noegel A.A."/>
            <person name="Eichinger L."/>
            <person name="Gallinger C."/>
            <person name="Pawlowski J."/>
            <person name="Sierra R."/>
            <person name="Euteneuer U."/>
            <person name="Pillet L."/>
            <person name="Moustafa A."/>
            <person name="Platzer M."/>
            <person name="Groth M."/>
            <person name="Szafranski K."/>
            <person name="Schliwa M."/>
        </authorList>
    </citation>
    <scope>NUCLEOTIDE SEQUENCE [LARGE SCALE GENOMIC DNA]</scope>
</reference>
<proteinExistence type="predicted"/>
<dbReference type="AlphaFoldDB" id="X6MJD8"/>
<evidence type="ECO:0000313" key="2">
    <source>
        <dbReference type="EMBL" id="ETO14128.1"/>
    </source>
</evidence>
<keyword evidence="1" id="KW-0812">Transmembrane</keyword>
<dbReference type="Gene3D" id="2.120.10.30">
    <property type="entry name" value="TolB, C-terminal domain"/>
    <property type="match status" value="1"/>
</dbReference>
<accession>X6MJD8</accession>
<organism evidence="2 3">
    <name type="scientific">Reticulomyxa filosa</name>
    <dbReference type="NCBI Taxonomy" id="46433"/>
    <lineage>
        <taxon>Eukaryota</taxon>
        <taxon>Sar</taxon>
        <taxon>Rhizaria</taxon>
        <taxon>Retaria</taxon>
        <taxon>Foraminifera</taxon>
        <taxon>Monothalamids</taxon>
        <taxon>Reticulomyxidae</taxon>
        <taxon>Reticulomyxa</taxon>
    </lineage>
</organism>
<evidence type="ECO:0000313" key="3">
    <source>
        <dbReference type="Proteomes" id="UP000023152"/>
    </source>
</evidence>
<sequence length="408" mass="46662">MASQANLEEIPKTKKKQKIFGGPSLERLWRLNFYFRDYRLTDTATLQREGSNEVIDSVFAPTLFAATWLQQLGSYFGEVEQFAWDEAEKKLYFVDSVSSKIFSYHASKALDIEHEFNNTVTTEGNTLVRKGPSGIALDETEPTSVYISESALKRVTRLNLKTKKTTIIADLKHLESSNVPYHLTLSPSKKYLYLTDPLASSIYRVNVNAAPHSLELVTTQVKHPTHITFSSQQPNRVFVGNCIQGDYSVFVFEVDKNEQWTLLNEWDRTTLQWNNSTIKGHFGCVRGLASIPGYLLVTCPGGRVCIVDEKERERERECVLRSAFLIEMLVLFPNMRLILILFMCTYTCICVCVLFIYTSRTGVMRAAVKLYDGIILNDILIADNQIWMAANFSFWRSYLSNEKKKVEL</sequence>
<dbReference type="EMBL" id="ASPP01020196">
    <property type="protein sequence ID" value="ETO14128.1"/>
    <property type="molecule type" value="Genomic_DNA"/>
</dbReference>
<keyword evidence="1" id="KW-0472">Membrane</keyword>
<comment type="caution">
    <text evidence="2">The sequence shown here is derived from an EMBL/GenBank/DDBJ whole genome shotgun (WGS) entry which is preliminary data.</text>
</comment>
<gene>
    <name evidence="2" type="ORF">RFI_23239</name>
</gene>
<keyword evidence="1" id="KW-1133">Transmembrane helix</keyword>
<dbReference type="SUPFAM" id="SSF63825">
    <property type="entry name" value="YWTD domain"/>
    <property type="match status" value="1"/>
</dbReference>
<evidence type="ECO:0008006" key="4">
    <source>
        <dbReference type="Google" id="ProtNLM"/>
    </source>
</evidence>
<protein>
    <recommendedName>
        <fullName evidence="4">SMP-30/Gluconolactonase/LRE-like region domain-containing protein</fullName>
    </recommendedName>
</protein>
<dbReference type="Proteomes" id="UP000023152">
    <property type="component" value="Unassembled WGS sequence"/>
</dbReference>